<dbReference type="GO" id="GO:0006122">
    <property type="term" value="P:mitochondrial electron transport, ubiquinol to cytochrome c"/>
    <property type="evidence" value="ECO:0007669"/>
    <property type="project" value="InterPro"/>
</dbReference>
<evidence type="ECO:0000313" key="1">
    <source>
        <dbReference type="EMBL" id="KHN98986.1"/>
    </source>
</evidence>
<dbReference type="Proteomes" id="UP000030816">
    <property type="component" value="Unassembled WGS sequence"/>
</dbReference>
<dbReference type="EMBL" id="AZHE01000006">
    <property type="protein sequence ID" value="KHN98986.1"/>
    <property type="molecule type" value="Genomic_DNA"/>
</dbReference>
<accession>A0A0B2WSD5</accession>
<dbReference type="GO" id="GO:0005739">
    <property type="term" value="C:mitochondrion"/>
    <property type="evidence" value="ECO:0007669"/>
    <property type="project" value="GOC"/>
</dbReference>
<comment type="caution">
    <text evidence="1">The sequence shown here is derived from an EMBL/GenBank/DDBJ whole genome shotgun (WGS) entry which is preliminary data.</text>
</comment>
<keyword evidence="2" id="KW-1185">Reference proteome</keyword>
<dbReference type="PANTHER" id="PTHR28254:SF1">
    <property type="entry name" value="CYTOCHROME B-C1 COMPLEX SUBUNIT 10, MITOCHONDRIAL"/>
    <property type="match status" value="1"/>
</dbReference>
<name>A0A0B2WSD5_METAS</name>
<dbReference type="PANTHER" id="PTHR28254">
    <property type="entry name" value="CYTOCHROME B-C1 COMPLEX SUBUNIT 10"/>
    <property type="match status" value="1"/>
</dbReference>
<sequence>MAYPTPIRAAEFKSAYGPKYVPSVSKDLNFDRRTEMPAETSRAAWRRARFAQRSSYWHERLPFDLGAHARRKINFEWNTEALLTLPQSMGGLAEHETNNRDSSVRSASFGGAAAVGLLLYVSGIPRVQRDILQKIPFLGRYFTQPEIHPQDNPF</sequence>
<dbReference type="GeneID" id="63737903"/>
<gene>
    <name evidence="1" type="ORF">MAM_03448</name>
</gene>
<dbReference type="RefSeq" id="XP_040680052.1">
    <property type="nucleotide sequence ID" value="XM_040822247.1"/>
</dbReference>
<proteinExistence type="predicted"/>
<protein>
    <submittedName>
        <fullName evidence="1">Cytochrome b-c1 complex, subunit 10</fullName>
    </submittedName>
</protein>
<dbReference type="AlphaFoldDB" id="A0A0B2WSD5"/>
<dbReference type="InterPro" id="IPR019182">
    <property type="entry name" value="Cytochrome_b-c1_su10_fun"/>
</dbReference>
<dbReference type="HOGENOM" id="CLU_1635283_0_0_1"/>
<dbReference type="Pfam" id="PF09796">
    <property type="entry name" value="QCR10"/>
    <property type="match status" value="1"/>
</dbReference>
<dbReference type="STRING" id="1081103.A0A0B2WSD5"/>
<organism evidence="1 2">
    <name type="scientific">Metarhizium album (strain ARSEF 1941)</name>
    <dbReference type="NCBI Taxonomy" id="1081103"/>
    <lineage>
        <taxon>Eukaryota</taxon>
        <taxon>Fungi</taxon>
        <taxon>Dikarya</taxon>
        <taxon>Ascomycota</taxon>
        <taxon>Pezizomycotina</taxon>
        <taxon>Sordariomycetes</taxon>
        <taxon>Hypocreomycetidae</taxon>
        <taxon>Hypocreales</taxon>
        <taxon>Clavicipitaceae</taxon>
        <taxon>Metarhizium</taxon>
    </lineage>
</organism>
<reference evidence="1 2" key="1">
    <citation type="journal article" date="2014" name="Proc. Natl. Acad. Sci. U.S.A.">
        <title>Trajectory and genomic determinants of fungal-pathogen speciation and host adaptation.</title>
        <authorList>
            <person name="Hu X."/>
            <person name="Xiao G."/>
            <person name="Zheng P."/>
            <person name="Shang Y."/>
            <person name="Su Y."/>
            <person name="Zhang X."/>
            <person name="Liu X."/>
            <person name="Zhan S."/>
            <person name="St Leger R.J."/>
            <person name="Wang C."/>
        </authorList>
    </citation>
    <scope>NUCLEOTIDE SEQUENCE [LARGE SCALE GENOMIC DNA]</scope>
    <source>
        <strain evidence="1 2">ARSEF 1941</strain>
    </source>
</reference>
<dbReference type="OrthoDB" id="2391627at2759"/>
<evidence type="ECO:0000313" key="2">
    <source>
        <dbReference type="Proteomes" id="UP000030816"/>
    </source>
</evidence>